<proteinExistence type="inferred from homology"/>
<keyword evidence="3" id="KW-0687">Ribonucleoprotein</keyword>
<dbReference type="EMBL" id="KX580903">
    <property type="protein sequence ID" value="AOS85690.1"/>
    <property type="molecule type" value="Genomic_DNA"/>
</dbReference>
<evidence type="ECO:0000313" key="4">
    <source>
        <dbReference type="EMBL" id="AFP72315.1"/>
    </source>
</evidence>
<evidence type="ECO:0000256" key="1">
    <source>
        <dbReference type="ARBA" id="ARBA00007345"/>
    </source>
</evidence>
<organism evidence="4">
    <name type="scientific">Naegleria fowleri</name>
    <name type="common">Brain eating amoeba</name>
    <dbReference type="NCBI Taxonomy" id="5763"/>
    <lineage>
        <taxon>Eukaryota</taxon>
        <taxon>Discoba</taxon>
        <taxon>Heterolobosea</taxon>
        <taxon>Tetramitia</taxon>
        <taxon>Eutetramitia</taxon>
        <taxon>Vahlkampfiidae</taxon>
        <taxon>Naegleria</taxon>
    </lineage>
</organism>
<dbReference type="InterPro" id="IPR023575">
    <property type="entry name" value="Ribosomal_uS19_SF"/>
</dbReference>
<dbReference type="GO" id="GO:0005840">
    <property type="term" value="C:ribosome"/>
    <property type="evidence" value="ECO:0007669"/>
    <property type="project" value="UniProtKB-KW"/>
</dbReference>
<dbReference type="GO" id="GO:0003735">
    <property type="term" value="F:structural constituent of ribosome"/>
    <property type="evidence" value="ECO:0007669"/>
    <property type="project" value="InterPro"/>
</dbReference>
<reference evidence="6" key="3">
    <citation type="submission" date="2016-07" db="EMBL/GenBank/DDBJ databases">
        <title>genome sequences of Naegleria fowleri mitochondria.</title>
        <authorList>
            <person name="Greninger A.L."/>
            <person name="Jerome K."/>
            <person name="Dixon T."/>
        </authorList>
    </citation>
    <scope>NUCLEOTIDE SEQUENCE</scope>
    <source>
        <strain evidence="6">V419</strain>
    </source>
</reference>
<dbReference type="SUPFAM" id="SSF54570">
    <property type="entry name" value="Ribosomal protein S19"/>
    <property type="match status" value="1"/>
</dbReference>
<comment type="similarity">
    <text evidence="1">Belongs to the universal ribosomal protein uS19 family.</text>
</comment>
<dbReference type="GO" id="GO:0006412">
    <property type="term" value="P:translation"/>
    <property type="evidence" value="ECO:0007669"/>
    <property type="project" value="InterPro"/>
</dbReference>
<reference evidence="4" key="1">
    <citation type="journal article" date="2013" name="J. Eukaryot. Microbiol.">
        <title>The Mitochondrial Genome and a 60-kb Nuclear DNA Segment from Naegleria fowleri, the Causative Agent of Primary Amoebic Meningoencephalitis.</title>
        <authorList>
            <person name="Herman E.K."/>
            <person name="Greninger A.L."/>
            <person name="Visvesvara G.S."/>
            <person name="Marciano-Cabral F."/>
            <person name="Dacks J.B."/>
            <person name="Chiu C.Y."/>
        </authorList>
    </citation>
    <scope>NUCLEOTIDE SEQUENCE</scope>
</reference>
<evidence type="ECO:0000256" key="2">
    <source>
        <dbReference type="ARBA" id="ARBA00022980"/>
    </source>
</evidence>
<dbReference type="Gene3D" id="3.30.860.10">
    <property type="entry name" value="30s Ribosomal Protein S19, Chain A"/>
    <property type="match status" value="1"/>
</dbReference>
<keyword evidence="2 4" id="KW-0689">Ribosomal protein</keyword>
<geneLocation type="mitochondrion" evidence="4"/>
<evidence type="ECO:0000313" key="5">
    <source>
        <dbReference type="EMBL" id="AOS85644.1"/>
    </source>
</evidence>
<dbReference type="GO" id="GO:1990904">
    <property type="term" value="C:ribonucleoprotein complex"/>
    <property type="evidence" value="ECO:0007669"/>
    <property type="project" value="UniProtKB-KW"/>
</dbReference>
<dbReference type="HAMAP" id="MF_00531">
    <property type="entry name" value="Ribosomal_uS19"/>
    <property type="match status" value="1"/>
</dbReference>
<dbReference type="RefSeq" id="YP_007890042.1">
    <property type="nucleotide sequence ID" value="NC_021104.1"/>
</dbReference>
<dbReference type="GeneID" id="15332081"/>
<dbReference type="InterPro" id="IPR002222">
    <property type="entry name" value="Ribosomal_uS19"/>
</dbReference>
<protein>
    <submittedName>
        <fullName evidence="4">Ribosomal protein S19</fullName>
    </submittedName>
</protein>
<evidence type="ECO:0000256" key="3">
    <source>
        <dbReference type="ARBA" id="ARBA00023274"/>
    </source>
</evidence>
<dbReference type="EMBL" id="JX174181">
    <property type="protein sequence ID" value="AFP72315.1"/>
    <property type="molecule type" value="Genomic_DNA"/>
</dbReference>
<keyword evidence="4" id="KW-0496">Mitochondrion</keyword>
<evidence type="ECO:0000313" key="6">
    <source>
        <dbReference type="EMBL" id="AOS85690.1"/>
    </source>
</evidence>
<dbReference type="SMR" id="M4H5J2"/>
<gene>
    <name evidence="4" type="primary">rps19</name>
</gene>
<dbReference type="PIRSF" id="PIRSF002144">
    <property type="entry name" value="Ribosomal_S19"/>
    <property type="match status" value="1"/>
</dbReference>
<reference evidence="5" key="2">
    <citation type="submission" date="2016-07" db="EMBL/GenBank/DDBJ databases">
        <title>genome sequence of Naegleria fowleri mitochondria.</title>
        <authorList>
            <person name="Greninger A.L."/>
            <person name="Jerome K."/>
            <person name="Dixon T."/>
        </authorList>
    </citation>
    <scope>NUCLEOTIDE SEQUENCE</scope>
    <source>
        <strain evidence="5">V511</strain>
    </source>
</reference>
<dbReference type="Pfam" id="PF00203">
    <property type="entry name" value="Ribosomal_S19"/>
    <property type="match status" value="1"/>
</dbReference>
<accession>M4H5J2</accession>
<dbReference type="EMBL" id="KX580902">
    <property type="protein sequence ID" value="AOS85644.1"/>
    <property type="molecule type" value="Genomic_DNA"/>
</dbReference>
<dbReference type="AlphaFoldDB" id="M4H5J2"/>
<name>M4H5J2_NAEFO</name>
<sequence>MSRSTWKGIFFSHDFCNYRKNKVIYDRQTNSLPLFKDKVLSIHNGKQIVAIKFNKDEMFGHCVGEFVFTKRKCVKLKKEKKNFKLKK</sequence>